<dbReference type="SUPFAM" id="SSF51430">
    <property type="entry name" value="NAD(P)-linked oxidoreductase"/>
    <property type="match status" value="1"/>
</dbReference>
<comment type="caution">
    <text evidence="2">The sequence shown here is derived from an EMBL/GenBank/DDBJ whole genome shotgun (WGS) entry which is preliminary data.</text>
</comment>
<reference evidence="2 3" key="1">
    <citation type="submission" date="2019-12" db="EMBL/GenBank/DDBJ databases">
        <authorList>
            <person name="Li J."/>
            <person name="Shi Y."/>
            <person name="Xu G."/>
            <person name="Xiao D."/>
            <person name="Ran X."/>
        </authorList>
    </citation>
    <scope>NUCLEOTIDE SEQUENCE [LARGE SCALE GENOMIC DNA]</scope>
    <source>
        <strain evidence="2 3">JCM 15915</strain>
    </source>
</reference>
<sequence length="301" mass="32366">MRRVVRTDLLERGRLGEFETTPLGVGTARLGAFWQKRGISEGTSALSQALDMGVGLVDTADVYARGISERIVGRVVRTRPDTVVMTKVGLLKTPVGLVSATFGGDHRPGMGGLRAAGRADTCFSPKYVREAARRCLKRQGRDELDILLLHEPHAADLQCDDVVGELNRMKQSGMIRAWGASVRDADAARALLEAPGATWLQIPVNLGDTSTLETVRSHPGRDRVTTVGIAVLGDGTLMRRAAASGMDGPRIVATLVEGVHRMDGVDAVLLGMSTPRHVRDNIGAIARGAVEHDIRRLEETL</sequence>
<dbReference type="Proteomes" id="UP000462152">
    <property type="component" value="Unassembled WGS sequence"/>
</dbReference>
<accession>A0A7K1LKQ9</accession>
<name>A0A7K1LKQ9_9MICC</name>
<dbReference type="Gene3D" id="3.20.20.100">
    <property type="entry name" value="NADP-dependent oxidoreductase domain"/>
    <property type="match status" value="1"/>
</dbReference>
<evidence type="ECO:0000259" key="1">
    <source>
        <dbReference type="Pfam" id="PF00248"/>
    </source>
</evidence>
<dbReference type="InterPro" id="IPR036812">
    <property type="entry name" value="NAD(P)_OxRdtase_dom_sf"/>
</dbReference>
<dbReference type="EMBL" id="WOGT01000006">
    <property type="protein sequence ID" value="MUN55532.1"/>
    <property type="molecule type" value="Genomic_DNA"/>
</dbReference>
<protein>
    <submittedName>
        <fullName evidence="2">Aldo/keto reductase</fullName>
    </submittedName>
</protein>
<gene>
    <name evidence="2" type="ORF">GMA10_09970</name>
</gene>
<evidence type="ECO:0000313" key="2">
    <source>
        <dbReference type="EMBL" id="MUN55532.1"/>
    </source>
</evidence>
<dbReference type="AlphaFoldDB" id="A0A7K1LKQ9"/>
<dbReference type="InterPro" id="IPR023210">
    <property type="entry name" value="NADP_OxRdtase_dom"/>
</dbReference>
<keyword evidence="3" id="KW-1185">Reference proteome</keyword>
<feature type="domain" description="NADP-dependent oxidoreductase" evidence="1">
    <location>
        <begin position="22"/>
        <end position="205"/>
    </location>
</feature>
<dbReference type="PANTHER" id="PTHR43312:SF1">
    <property type="entry name" value="NADP-DEPENDENT OXIDOREDUCTASE DOMAIN-CONTAINING PROTEIN"/>
    <property type="match status" value="1"/>
</dbReference>
<proteinExistence type="predicted"/>
<organism evidence="2 3">
    <name type="scientific">Rothia koreensis</name>
    <dbReference type="NCBI Taxonomy" id="592378"/>
    <lineage>
        <taxon>Bacteria</taxon>
        <taxon>Bacillati</taxon>
        <taxon>Actinomycetota</taxon>
        <taxon>Actinomycetes</taxon>
        <taxon>Micrococcales</taxon>
        <taxon>Micrococcaceae</taxon>
        <taxon>Rothia</taxon>
    </lineage>
</organism>
<dbReference type="InterPro" id="IPR053135">
    <property type="entry name" value="AKR2_Oxidoreductase"/>
</dbReference>
<dbReference type="Pfam" id="PF00248">
    <property type="entry name" value="Aldo_ket_red"/>
    <property type="match status" value="1"/>
</dbReference>
<dbReference type="PANTHER" id="PTHR43312">
    <property type="entry name" value="D-THREO-ALDOSE 1-DEHYDROGENASE"/>
    <property type="match status" value="1"/>
</dbReference>
<evidence type="ECO:0000313" key="3">
    <source>
        <dbReference type="Proteomes" id="UP000462152"/>
    </source>
</evidence>